<dbReference type="GO" id="GO:0003735">
    <property type="term" value="F:structural constituent of ribosome"/>
    <property type="evidence" value="ECO:0007669"/>
    <property type="project" value="InterPro"/>
</dbReference>
<keyword evidence="2 7" id="KW-0699">rRNA-binding</keyword>
<comment type="similarity">
    <text evidence="1 7 8">Belongs to the universal ribosomal protein uS4 family.</text>
</comment>
<sequence>MARYTGPRCRLCRREGMKLFLKGDRCFSDKCAYERRSYVPGQHGQGRRMKESDYGIRLREKQRLRRIYGMQEGQFRGYFGKADRQKGVTGANLIVLLERRLDNAVYRLGLAESRAQARQLVRHGHITVNGRKVDIPSYLVKVGDAIQVKEKSRKMPAILQALEAVARRGVPEWLDLDADKMLGVVKAMPERTHVTIPIQEQYIVEFYSK</sequence>
<evidence type="ECO:0000259" key="9">
    <source>
        <dbReference type="SMART" id="SM00363"/>
    </source>
</evidence>
<dbReference type="InterPro" id="IPR022801">
    <property type="entry name" value="Ribosomal_uS4"/>
</dbReference>
<evidence type="ECO:0000256" key="5">
    <source>
        <dbReference type="ARBA" id="ARBA00023274"/>
    </source>
</evidence>
<protein>
    <recommendedName>
        <fullName evidence="6 7">Small ribosomal subunit protein uS4</fullName>
    </recommendedName>
</protein>
<comment type="caution">
    <text evidence="11">The sequence shown here is derived from an EMBL/GenBank/DDBJ whole genome shotgun (WGS) entry which is preliminary data.</text>
</comment>
<dbReference type="EMBL" id="JAAGRR010000002">
    <property type="protein sequence ID" value="NDY41333.1"/>
    <property type="molecule type" value="Genomic_DNA"/>
</dbReference>
<keyword evidence="3 7" id="KW-0694">RNA-binding</keyword>
<dbReference type="AlphaFoldDB" id="A0A6N9TMN4"/>
<dbReference type="InterPro" id="IPR002942">
    <property type="entry name" value="S4_RNA-bd"/>
</dbReference>
<dbReference type="Proteomes" id="UP000469346">
    <property type="component" value="Unassembled WGS sequence"/>
</dbReference>
<reference evidence="11 12" key="1">
    <citation type="submission" date="2020-02" db="EMBL/GenBank/DDBJ databases">
        <title>Comparative genomics of sulfur disproportionating microorganisms.</title>
        <authorList>
            <person name="Ward L.M."/>
            <person name="Bertran E."/>
            <person name="Johnston D.T."/>
        </authorList>
    </citation>
    <scope>NUCLEOTIDE SEQUENCE [LARGE SCALE GENOMIC DNA]</scope>
    <source>
        <strain evidence="11 12">DSM 100025</strain>
    </source>
</reference>
<evidence type="ECO:0000313" key="12">
    <source>
        <dbReference type="Proteomes" id="UP000469346"/>
    </source>
</evidence>
<evidence type="ECO:0000313" key="11">
    <source>
        <dbReference type="EMBL" id="NDY41333.1"/>
    </source>
</evidence>
<dbReference type="Pfam" id="PF01479">
    <property type="entry name" value="S4"/>
    <property type="match status" value="1"/>
</dbReference>
<evidence type="ECO:0000256" key="1">
    <source>
        <dbReference type="ARBA" id="ARBA00007465"/>
    </source>
</evidence>
<gene>
    <name evidence="7 11" type="primary">rpsD</name>
    <name evidence="11" type="ORF">G3N55_00515</name>
</gene>
<dbReference type="SMART" id="SM00363">
    <property type="entry name" value="S4"/>
    <property type="match status" value="1"/>
</dbReference>
<accession>A0A6N9TMN4</accession>
<dbReference type="InterPro" id="IPR018079">
    <property type="entry name" value="Ribosomal_uS4_CS"/>
</dbReference>
<dbReference type="PROSITE" id="PS50889">
    <property type="entry name" value="S4"/>
    <property type="match status" value="1"/>
</dbReference>
<keyword evidence="12" id="KW-1185">Reference proteome</keyword>
<feature type="domain" description="Small ribosomal subunit protein uS4 N-terminal" evidence="10">
    <location>
        <begin position="3"/>
        <end position="98"/>
    </location>
</feature>
<comment type="function">
    <text evidence="7">One of the primary rRNA binding proteins, it binds directly to 16S rRNA where it nucleates assembly of the body of the 30S subunit.</text>
</comment>
<dbReference type="SUPFAM" id="SSF55174">
    <property type="entry name" value="Alpha-L RNA-binding motif"/>
    <property type="match status" value="1"/>
</dbReference>
<dbReference type="Gene3D" id="1.10.1050.10">
    <property type="entry name" value="Ribosomal Protein S4 Delta 41, Chain A, domain 1"/>
    <property type="match status" value="1"/>
</dbReference>
<dbReference type="FunFam" id="1.10.1050.10:FF:000001">
    <property type="entry name" value="30S ribosomal protein S4"/>
    <property type="match status" value="1"/>
</dbReference>
<dbReference type="GO" id="GO:0042274">
    <property type="term" value="P:ribosomal small subunit biogenesis"/>
    <property type="evidence" value="ECO:0007669"/>
    <property type="project" value="TreeGrafter"/>
</dbReference>
<dbReference type="RefSeq" id="WP_163297493.1">
    <property type="nucleotide sequence ID" value="NZ_JAAGRR010000002.1"/>
</dbReference>
<dbReference type="NCBIfam" id="NF003717">
    <property type="entry name" value="PRK05327.1"/>
    <property type="match status" value="1"/>
</dbReference>
<evidence type="ECO:0000256" key="2">
    <source>
        <dbReference type="ARBA" id="ARBA00022730"/>
    </source>
</evidence>
<dbReference type="Pfam" id="PF00163">
    <property type="entry name" value="Ribosomal_S4"/>
    <property type="match status" value="1"/>
</dbReference>
<dbReference type="GO" id="GO:0019843">
    <property type="term" value="F:rRNA binding"/>
    <property type="evidence" value="ECO:0007669"/>
    <property type="project" value="UniProtKB-UniRule"/>
</dbReference>
<evidence type="ECO:0000256" key="7">
    <source>
        <dbReference type="HAMAP-Rule" id="MF_01306"/>
    </source>
</evidence>
<dbReference type="GO" id="GO:0015935">
    <property type="term" value="C:small ribosomal subunit"/>
    <property type="evidence" value="ECO:0007669"/>
    <property type="project" value="InterPro"/>
</dbReference>
<dbReference type="SMART" id="SM01390">
    <property type="entry name" value="Ribosomal_S4"/>
    <property type="match status" value="1"/>
</dbReference>
<dbReference type="InterPro" id="IPR001912">
    <property type="entry name" value="Ribosomal_uS4_N"/>
</dbReference>
<evidence type="ECO:0000256" key="4">
    <source>
        <dbReference type="ARBA" id="ARBA00022980"/>
    </source>
</evidence>
<dbReference type="NCBIfam" id="TIGR01017">
    <property type="entry name" value="rpsD_bact"/>
    <property type="match status" value="1"/>
</dbReference>
<dbReference type="PROSITE" id="PS00632">
    <property type="entry name" value="RIBOSOMAL_S4"/>
    <property type="match status" value="1"/>
</dbReference>
<evidence type="ECO:0000256" key="8">
    <source>
        <dbReference type="RuleBase" id="RU003699"/>
    </source>
</evidence>
<comment type="subunit">
    <text evidence="7">Part of the 30S ribosomal subunit. Contacts protein S5. The interaction surface between S4 and S5 is involved in control of translational fidelity.</text>
</comment>
<dbReference type="PANTHER" id="PTHR11831:SF4">
    <property type="entry name" value="SMALL RIBOSOMAL SUBUNIT PROTEIN US4M"/>
    <property type="match status" value="1"/>
</dbReference>
<comment type="function">
    <text evidence="7">With S5 and S12 plays an important role in translational accuracy.</text>
</comment>
<organism evidence="11 12">
    <name type="scientific">Dissulfurirhabdus thermomarina</name>
    <dbReference type="NCBI Taxonomy" id="1765737"/>
    <lineage>
        <taxon>Bacteria</taxon>
        <taxon>Deltaproteobacteria</taxon>
        <taxon>Dissulfurirhabdaceae</taxon>
        <taxon>Dissulfurirhabdus</taxon>
    </lineage>
</organism>
<keyword evidence="4 7" id="KW-0689">Ribosomal protein</keyword>
<dbReference type="InterPro" id="IPR036986">
    <property type="entry name" value="S4_RNA-bd_sf"/>
</dbReference>
<dbReference type="FunFam" id="3.10.290.10:FF:000001">
    <property type="entry name" value="30S ribosomal protein S4"/>
    <property type="match status" value="1"/>
</dbReference>
<proteinExistence type="inferred from homology"/>
<keyword evidence="5 7" id="KW-0687">Ribonucleoprotein</keyword>
<dbReference type="PANTHER" id="PTHR11831">
    <property type="entry name" value="30S 40S RIBOSOMAL PROTEIN"/>
    <property type="match status" value="1"/>
</dbReference>
<dbReference type="HAMAP" id="MF_01306_B">
    <property type="entry name" value="Ribosomal_uS4_B"/>
    <property type="match status" value="1"/>
</dbReference>
<dbReference type="Gene3D" id="3.10.290.10">
    <property type="entry name" value="RNA-binding S4 domain"/>
    <property type="match status" value="1"/>
</dbReference>
<dbReference type="InterPro" id="IPR005709">
    <property type="entry name" value="Ribosomal_uS4_bac-type"/>
</dbReference>
<name>A0A6N9TMN4_DISTH</name>
<evidence type="ECO:0000259" key="10">
    <source>
        <dbReference type="SMART" id="SM01390"/>
    </source>
</evidence>
<dbReference type="GO" id="GO:0006412">
    <property type="term" value="P:translation"/>
    <property type="evidence" value="ECO:0007669"/>
    <property type="project" value="UniProtKB-UniRule"/>
</dbReference>
<feature type="domain" description="RNA-binding S4" evidence="9">
    <location>
        <begin position="99"/>
        <end position="163"/>
    </location>
</feature>
<evidence type="ECO:0000256" key="3">
    <source>
        <dbReference type="ARBA" id="ARBA00022884"/>
    </source>
</evidence>
<dbReference type="CDD" id="cd00165">
    <property type="entry name" value="S4"/>
    <property type="match status" value="1"/>
</dbReference>
<evidence type="ECO:0000256" key="6">
    <source>
        <dbReference type="ARBA" id="ARBA00035254"/>
    </source>
</evidence>